<sequence>MAAMKRVVLLGRGGAGRGGSGKSALAARLGAITGLPVIELDRHFWGPGLEATPPDQWAAVQRELVGDEAWIMDGDLGPYDVPDVRLQAADTVILLDFSFSRCAWRAIRRSRERADFWRWVWAYRRRSRPLLLAAITTHAGDANLHVIRNPRALRRFAAHVTTGQIPGRP</sequence>
<reference evidence="1" key="2">
    <citation type="submission" date="2020-09" db="EMBL/GenBank/DDBJ databases">
        <authorList>
            <person name="Sun Q."/>
            <person name="Zhou Y."/>
        </authorList>
    </citation>
    <scope>NUCLEOTIDE SEQUENCE</scope>
    <source>
        <strain evidence="1">CGMCC 4.7272</strain>
    </source>
</reference>
<dbReference type="PANTHER" id="PTHR37816:SF3">
    <property type="entry name" value="MODULATES DNA TOPOLOGY"/>
    <property type="match status" value="1"/>
</dbReference>
<dbReference type="Gene3D" id="3.40.50.300">
    <property type="entry name" value="P-loop containing nucleotide triphosphate hydrolases"/>
    <property type="match status" value="1"/>
</dbReference>
<evidence type="ECO:0000313" key="2">
    <source>
        <dbReference type="Proteomes" id="UP000625682"/>
    </source>
</evidence>
<dbReference type="PANTHER" id="PTHR37816">
    <property type="entry name" value="YALI0E33011P"/>
    <property type="match status" value="1"/>
</dbReference>
<keyword evidence="2" id="KW-1185">Reference proteome</keyword>
<dbReference type="InterPro" id="IPR052922">
    <property type="entry name" value="Cytidylate_Kinase-2"/>
</dbReference>
<dbReference type="EMBL" id="BMMU01000060">
    <property type="protein sequence ID" value="GGJ70362.1"/>
    <property type="molecule type" value="Genomic_DNA"/>
</dbReference>
<dbReference type="AlphaFoldDB" id="A0A917UND9"/>
<gene>
    <name evidence="1" type="ORF">GCM10012282_78990</name>
</gene>
<reference evidence="1" key="1">
    <citation type="journal article" date="2014" name="Int. J. Syst. Evol. Microbiol.">
        <title>Complete genome sequence of Corynebacterium casei LMG S-19264T (=DSM 44701T), isolated from a smear-ripened cheese.</title>
        <authorList>
            <consortium name="US DOE Joint Genome Institute (JGI-PGF)"/>
            <person name="Walter F."/>
            <person name="Albersmeier A."/>
            <person name="Kalinowski J."/>
            <person name="Ruckert C."/>
        </authorList>
    </citation>
    <scope>NUCLEOTIDE SEQUENCE</scope>
    <source>
        <strain evidence="1">CGMCC 4.7272</strain>
    </source>
</reference>
<evidence type="ECO:0000313" key="1">
    <source>
        <dbReference type="EMBL" id="GGJ70362.1"/>
    </source>
</evidence>
<dbReference type="InterPro" id="IPR027417">
    <property type="entry name" value="P-loop_NTPase"/>
</dbReference>
<accession>A0A917UND9</accession>
<protein>
    <submittedName>
        <fullName evidence="1">DNA topology modulation protein FlaR</fullName>
    </submittedName>
</protein>
<dbReference type="SUPFAM" id="SSF52540">
    <property type="entry name" value="P-loop containing nucleoside triphosphate hydrolases"/>
    <property type="match status" value="1"/>
</dbReference>
<name>A0A917UND9_9ACTN</name>
<comment type="caution">
    <text evidence="1">The sequence shown here is derived from an EMBL/GenBank/DDBJ whole genome shotgun (WGS) entry which is preliminary data.</text>
</comment>
<proteinExistence type="predicted"/>
<dbReference type="Proteomes" id="UP000625682">
    <property type="component" value="Unassembled WGS sequence"/>
</dbReference>
<organism evidence="1 2">
    <name type="scientific">Streptomyces lacrimifluminis</name>
    <dbReference type="NCBI Taxonomy" id="1500077"/>
    <lineage>
        <taxon>Bacteria</taxon>
        <taxon>Bacillati</taxon>
        <taxon>Actinomycetota</taxon>
        <taxon>Actinomycetes</taxon>
        <taxon>Kitasatosporales</taxon>
        <taxon>Streptomycetaceae</taxon>
        <taxon>Streptomyces</taxon>
    </lineage>
</organism>